<accession>A0ACB8SRL0</accession>
<proteinExistence type="predicted"/>
<reference evidence="1" key="2">
    <citation type="journal article" date="2022" name="New Phytol.">
        <title>Evolutionary transition to the ectomycorrhizal habit in the genomes of a hyperdiverse lineage of mushroom-forming fungi.</title>
        <authorList>
            <person name="Looney B."/>
            <person name="Miyauchi S."/>
            <person name="Morin E."/>
            <person name="Drula E."/>
            <person name="Courty P.E."/>
            <person name="Kohler A."/>
            <person name="Kuo A."/>
            <person name="LaButti K."/>
            <person name="Pangilinan J."/>
            <person name="Lipzen A."/>
            <person name="Riley R."/>
            <person name="Andreopoulos W."/>
            <person name="He G."/>
            <person name="Johnson J."/>
            <person name="Nolan M."/>
            <person name="Tritt A."/>
            <person name="Barry K.W."/>
            <person name="Grigoriev I.V."/>
            <person name="Nagy L.G."/>
            <person name="Hibbett D."/>
            <person name="Henrissat B."/>
            <person name="Matheny P.B."/>
            <person name="Labbe J."/>
            <person name="Martin F.M."/>
        </authorList>
    </citation>
    <scope>NUCLEOTIDE SEQUENCE</scope>
    <source>
        <strain evidence="1">HHB10654</strain>
    </source>
</reference>
<sequence length="308" mass="34509">MAPSFDAGAIVRCHESVHTPAVLALLNRTSPSTFDSSPTLRSADTYNGQKTRPCLIMPSWEPAKKASRSNPVQICVMGTFHGAKYHELAEVHQHFALPMFRHSDYDNDHPDHVSANVHWTTNAWLVAYPFVPRRPLMNQWMERGVPATVNEEELERLSTLSDTLIKEWQVKMRDVAEHRRVQANHEAVKQRVKVRKARRSSEAVPSPALPIVAIPQETQAGPDLAINDQTPGQSSSPASASFGTRRRSLQTDPRFWTQDDKRAQTQAEKPPDDRKSTAAGVGTEKKGLKQVVRAAKSYLSRGKKRRKA</sequence>
<protein>
    <submittedName>
        <fullName evidence="1">Uncharacterized protein</fullName>
    </submittedName>
</protein>
<evidence type="ECO:0000313" key="2">
    <source>
        <dbReference type="Proteomes" id="UP000814140"/>
    </source>
</evidence>
<keyword evidence="2" id="KW-1185">Reference proteome</keyword>
<evidence type="ECO:0000313" key="1">
    <source>
        <dbReference type="EMBL" id="KAI0059143.1"/>
    </source>
</evidence>
<organism evidence="1 2">
    <name type="scientific">Artomyces pyxidatus</name>
    <dbReference type="NCBI Taxonomy" id="48021"/>
    <lineage>
        <taxon>Eukaryota</taxon>
        <taxon>Fungi</taxon>
        <taxon>Dikarya</taxon>
        <taxon>Basidiomycota</taxon>
        <taxon>Agaricomycotina</taxon>
        <taxon>Agaricomycetes</taxon>
        <taxon>Russulales</taxon>
        <taxon>Auriscalpiaceae</taxon>
        <taxon>Artomyces</taxon>
    </lineage>
</organism>
<gene>
    <name evidence="1" type="ORF">BV25DRAFT_1172574</name>
</gene>
<comment type="caution">
    <text evidence="1">The sequence shown here is derived from an EMBL/GenBank/DDBJ whole genome shotgun (WGS) entry which is preliminary data.</text>
</comment>
<reference evidence="1" key="1">
    <citation type="submission" date="2021-03" db="EMBL/GenBank/DDBJ databases">
        <authorList>
            <consortium name="DOE Joint Genome Institute"/>
            <person name="Ahrendt S."/>
            <person name="Looney B.P."/>
            <person name="Miyauchi S."/>
            <person name="Morin E."/>
            <person name="Drula E."/>
            <person name="Courty P.E."/>
            <person name="Chicoki N."/>
            <person name="Fauchery L."/>
            <person name="Kohler A."/>
            <person name="Kuo A."/>
            <person name="Labutti K."/>
            <person name="Pangilinan J."/>
            <person name="Lipzen A."/>
            <person name="Riley R."/>
            <person name="Andreopoulos W."/>
            <person name="He G."/>
            <person name="Johnson J."/>
            <person name="Barry K.W."/>
            <person name="Grigoriev I.V."/>
            <person name="Nagy L."/>
            <person name="Hibbett D."/>
            <person name="Henrissat B."/>
            <person name="Matheny P.B."/>
            <person name="Labbe J."/>
            <person name="Martin F."/>
        </authorList>
    </citation>
    <scope>NUCLEOTIDE SEQUENCE</scope>
    <source>
        <strain evidence="1">HHB10654</strain>
    </source>
</reference>
<dbReference type="EMBL" id="MU277229">
    <property type="protein sequence ID" value="KAI0059143.1"/>
    <property type="molecule type" value="Genomic_DNA"/>
</dbReference>
<name>A0ACB8SRL0_9AGAM</name>
<dbReference type="Proteomes" id="UP000814140">
    <property type="component" value="Unassembled WGS sequence"/>
</dbReference>